<dbReference type="EMBL" id="OMKW01000004">
    <property type="protein sequence ID" value="SPF31063.1"/>
    <property type="molecule type" value="Genomic_DNA"/>
</dbReference>
<dbReference type="PANTHER" id="PTHR33840:SF1">
    <property type="entry name" value="TLE1 PHOSPHOLIPASE DOMAIN-CONTAINING PROTEIN"/>
    <property type="match status" value="1"/>
</dbReference>
<evidence type="ECO:0000259" key="1">
    <source>
        <dbReference type="Pfam" id="PF09994"/>
    </source>
</evidence>
<gene>
    <name evidence="2" type="ORF">POI8812_03414</name>
</gene>
<accession>A0A2R8AFP2</accession>
<evidence type="ECO:0000313" key="3">
    <source>
        <dbReference type="Proteomes" id="UP000244932"/>
    </source>
</evidence>
<proteinExistence type="predicted"/>
<dbReference type="Pfam" id="PF09994">
    <property type="entry name" value="T6SS_Tle1-like_cat"/>
    <property type="match status" value="1"/>
</dbReference>
<dbReference type="PANTHER" id="PTHR33840">
    <property type="match status" value="1"/>
</dbReference>
<dbReference type="AlphaFoldDB" id="A0A2R8AFP2"/>
<name>A0A2R8AFP2_9RHOB</name>
<dbReference type="RefSeq" id="WP_108783735.1">
    <property type="nucleotide sequence ID" value="NZ_OMKW01000004.1"/>
</dbReference>
<dbReference type="OrthoDB" id="4378831at2"/>
<dbReference type="Proteomes" id="UP000244932">
    <property type="component" value="Unassembled WGS sequence"/>
</dbReference>
<reference evidence="2 3" key="1">
    <citation type="submission" date="2018-03" db="EMBL/GenBank/DDBJ databases">
        <authorList>
            <person name="Keele B.F."/>
        </authorList>
    </citation>
    <scope>NUCLEOTIDE SEQUENCE [LARGE SCALE GENOMIC DNA]</scope>
    <source>
        <strain evidence="2 3">CeCT 8812</strain>
    </source>
</reference>
<organism evidence="2 3">
    <name type="scientific">Pontivivens insulae</name>
    <dbReference type="NCBI Taxonomy" id="1639689"/>
    <lineage>
        <taxon>Bacteria</taxon>
        <taxon>Pseudomonadati</taxon>
        <taxon>Pseudomonadota</taxon>
        <taxon>Alphaproteobacteria</taxon>
        <taxon>Rhodobacterales</taxon>
        <taxon>Paracoccaceae</taxon>
        <taxon>Pontivivens</taxon>
    </lineage>
</organism>
<evidence type="ECO:0000313" key="2">
    <source>
        <dbReference type="EMBL" id="SPF31063.1"/>
    </source>
</evidence>
<dbReference type="InterPro" id="IPR018712">
    <property type="entry name" value="Tle1-like_cat"/>
</dbReference>
<feature type="domain" description="T6SS Phospholipase effector Tle1-like catalytic" evidence="1">
    <location>
        <begin position="7"/>
        <end position="259"/>
    </location>
</feature>
<sequence>MPDRPPRTHICLIDGTFSRIVEGQETNVGLTYRLLEEVGQTMGQSVFYHPGVQGQGWGKWLAAAAGIGINEAMAEAYAVLCSRYRPGDRIVLLGYSRGAYAVRSLAGWIGQVGLLKTRHATARRIARSFRYYQQVQLSDAGRRFGQMFCHRDVQIEMLGVWDTVRALGLPYPLLSRLVPMVTDFHNDGIGDNVAHAFHALALDETREAYDPVLWLPSKSWAGRMEQVWFPGNHGDVGGHVWRKPAARGLSNIPLNWMLERLGACGVTLPDNWRSRFPEDVAAPSVGNWRGSAKLFLFRTPRLVQPGAHETIHESVAARSAAWPRYRPKAEMCPTDLRCALKQRETGVQPA</sequence>
<keyword evidence="3" id="KW-1185">Reference proteome</keyword>
<protein>
    <recommendedName>
        <fullName evidence="1">T6SS Phospholipase effector Tle1-like catalytic domain-containing protein</fullName>
    </recommendedName>
</protein>